<dbReference type="RefSeq" id="WP_137713650.1">
    <property type="nucleotide sequence ID" value="NZ_CP034035.1"/>
</dbReference>
<feature type="compositionally biased region" description="Polar residues" evidence="1">
    <location>
        <begin position="158"/>
        <end position="169"/>
    </location>
</feature>
<keyword evidence="3" id="KW-1185">Reference proteome</keyword>
<name>A0A4P8QN77_9GAMM</name>
<dbReference type="AlphaFoldDB" id="A0A4P8QN77"/>
<accession>A0A4P8QN77</accession>
<dbReference type="InterPro" id="IPR028208">
    <property type="entry name" value="Effector_pro_NleD-like"/>
</dbReference>
<evidence type="ECO:0000313" key="2">
    <source>
        <dbReference type="EMBL" id="QCR08612.1"/>
    </source>
</evidence>
<feature type="region of interest" description="Disordered" evidence="1">
    <location>
        <begin position="187"/>
        <end position="214"/>
    </location>
</feature>
<evidence type="ECO:0000313" key="3">
    <source>
        <dbReference type="Proteomes" id="UP000299580"/>
    </source>
</evidence>
<sequence>MNNFPGIRIGSYSSPSFENDVVESLNRIQSGPTGQRLLQKISEISTHEKYVTISEASAGQAPVARPRLTLSQISKLGNNPTQRDFESVLIKESTSSSIINKKGTASEIPWSKMAAEPEINLSGVPVAGANPDNAFIALAHELIHANHHLAGTSKYGGSITQDASSASTKSGKEELRAVGLGKYEYERTGKPTENSIRREHGLPLRTKYSRSGAW</sequence>
<gene>
    <name evidence="2" type="ORF">EH207_08800</name>
</gene>
<dbReference type="EMBL" id="CP034035">
    <property type="protein sequence ID" value="QCR08612.1"/>
    <property type="molecule type" value="Genomic_DNA"/>
</dbReference>
<reference evidence="2 3" key="1">
    <citation type="submission" date="2018-11" db="EMBL/GenBank/DDBJ databases">
        <title>Genome sequences of Brenneria nigrifluens and Brenneria rubrifaciens.</title>
        <authorList>
            <person name="Poret-Peterson A.T."/>
            <person name="McClean A.E."/>
            <person name="Kluepfel D.A."/>
        </authorList>
    </citation>
    <scope>NUCLEOTIDE SEQUENCE [LARGE SCALE GENOMIC DNA]</scope>
    <source>
        <strain evidence="2 3">6D370</strain>
    </source>
</reference>
<dbReference type="KEGG" id="brb:EH207_08800"/>
<protein>
    <recommendedName>
        <fullName evidence="4">Type III secretion system effector protein</fullName>
    </recommendedName>
</protein>
<proteinExistence type="predicted"/>
<dbReference type="Proteomes" id="UP000299580">
    <property type="component" value="Chromosome"/>
</dbReference>
<dbReference type="NCBIfam" id="NF041347">
    <property type="entry name" value="XopG"/>
    <property type="match status" value="1"/>
</dbReference>
<evidence type="ECO:0000256" key="1">
    <source>
        <dbReference type="SAM" id="MobiDB-lite"/>
    </source>
</evidence>
<feature type="compositionally biased region" description="Basic and acidic residues" evidence="1">
    <location>
        <begin position="187"/>
        <end position="202"/>
    </location>
</feature>
<evidence type="ECO:0008006" key="4">
    <source>
        <dbReference type="Google" id="ProtNLM"/>
    </source>
</evidence>
<organism evidence="2 3">
    <name type="scientific">Brenneria rubrifaciens</name>
    <dbReference type="NCBI Taxonomy" id="55213"/>
    <lineage>
        <taxon>Bacteria</taxon>
        <taxon>Pseudomonadati</taxon>
        <taxon>Pseudomonadota</taxon>
        <taxon>Gammaproteobacteria</taxon>
        <taxon>Enterobacterales</taxon>
        <taxon>Pectobacteriaceae</taxon>
        <taxon>Brenneria</taxon>
    </lineage>
</organism>
<dbReference type="OrthoDB" id="8821494at2"/>
<dbReference type="Pfam" id="PF14891">
    <property type="entry name" value="Peptidase_M91"/>
    <property type="match status" value="1"/>
</dbReference>
<feature type="region of interest" description="Disordered" evidence="1">
    <location>
        <begin position="151"/>
        <end position="173"/>
    </location>
</feature>